<feature type="domain" description="AMP-binding enzyme C-terminal" evidence="4">
    <location>
        <begin position="388"/>
        <end position="463"/>
    </location>
</feature>
<dbReference type="PROSITE" id="PS00455">
    <property type="entry name" value="AMP_BINDING"/>
    <property type="match status" value="1"/>
</dbReference>
<dbReference type="FunFam" id="3.30.300.30:FF:000008">
    <property type="entry name" value="2,3-dihydroxybenzoate-AMP ligase"/>
    <property type="match status" value="1"/>
</dbReference>
<dbReference type="Pfam" id="PF00501">
    <property type="entry name" value="AMP-binding"/>
    <property type="match status" value="1"/>
</dbReference>
<gene>
    <name evidence="5" type="ORF">METZ01_LOCUS33580</name>
</gene>
<dbReference type="EMBL" id="UINC01001438">
    <property type="protein sequence ID" value="SUZ80726.1"/>
    <property type="molecule type" value="Genomic_DNA"/>
</dbReference>
<evidence type="ECO:0000259" key="3">
    <source>
        <dbReference type="Pfam" id="PF00501"/>
    </source>
</evidence>
<evidence type="ECO:0000313" key="5">
    <source>
        <dbReference type="EMBL" id="SUZ80726.1"/>
    </source>
</evidence>
<dbReference type="SUPFAM" id="SSF56801">
    <property type="entry name" value="Acetyl-CoA synthetase-like"/>
    <property type="match status" value="1"/>
</dbReference>
<dbReference type="Pfam" id="PF13193">
    <property type="entry name" value="AMP-binding_C"/>
    <property type="match status" value="1"/>
</dbReference>
<dbReference type="InterPro" id="IPR025110">
    <property type="entry name" value="AMP-bd_C"/>
</dbReference>
<dbReference type="NCBIfam" id="NF005801">
    <property type="entry name" value="PRK07656.1"/>
    <property type="match status" value="1"/>
</dbReference>
<evidence type="ECO:0000256" key="1">
    <source>
        <dbReference type="ARBA" id="ARBA00006432"/>
    </source>
</evidence>
<evidence type="ECO:0008006" key="6">
    <source>
        <dbReference type="Google" id="ProtNLM"/>
    </source>
</evidence>
<proteinExistence type="inferred from homology"/>
<name>A0A381QMW9_9ZZZZ</name>
<accession>A0A381QMW9</accession>
<organism evidence="5">
    <name type="scientific">marine metagenome</name>
    <dbReference type="NCBI Taxonomy" id="408172"/>
    <lineage>
        <taxon>unclassified sequences</taxon>
        <taxon>metagenomes</taxon>
        <taxon>ecological metagenomes</taxon>
    </lineage>
</organism>
<sequence>MAHGIEAGDRVAVWAPNVAEWAVAALGAHCAGAVLVPINTRFRGREAAELLDRTLARVLFTVTDFLDADYVAMLADVGGGTGLDEVVVLRGSVPDRCTSWADFLEAGDTVDDGNRATRSAAVGGDDLCHLMFTSGTTGSPKGAMLRHSAICRAFLAWSEVVGLEAGDRYLVVNPFFHAFGLNSGILACLMKGVTLVPHPVFDVPAVMRRVGEERITMLPGPPAIYQTILNHPDLDEFDLSSLRLAVTGAATIPVQMIHAMRDRLGFEKVVTGYGLTEASGIATMCRHDDDPALIAGTSGRAIDDVEVRVVDPDGAECPAGQPGEVVVRGYNVMVGYLDDPDQTAEAIDDEGWLHTGDIGVMDADGYLDITDRVKDMFINGGFNVYPAEVERLMLAHPEVGQVAVVGIPDDRLGEVGMAFVVPAPDTHPDPADIVSWCRDEMANYKAPRRVEVIDVLPLNASGKVLKFELRQRGAALL</sequence>
<evidence type="ECO:0000256" key="2">
    <source>
        <dbReference type="ARBA" id="ARBA00022598"/>
    </source>
</evidence>
<keyword evidence="2" id="KW-0436">Ligase</keyword>
<feature type="domain" description="AMP-dependent synthetase/ligase" evidence="3">
    <location>
        <begin position="2"/>
        <end position="337"/>
    </location>
</feature>
<evidence type="ECO:0000259" key="4">
    <source>
        <dbReference type="Pfam" id="PF13193"/>
    </source>
</evidence>
<dbReference type="PANTHER" id="PTHR24096:SF267">
    <property type="entry name" value="MALONATE--COA LIGASE ACSF3, MITOCHONDRIAL"/>
    <property type="match status" value="1"/>
</dbReference>
<dbReference type="Gene3D" id="3.30.300.30">
    <property type="match status" value="1"/>
</dbReference>
<reference evidence="5" key="1">
    <citation type="submission" date="2018-05" db="EMBL/GenBank/DDBJ databases">
        <authorList>
            <person name="Lanie J.A."/>
            <person name="Ng W.-L."/>
            <person name="Kazmierczak K.M."/>
            <person name="Andrzejewski T.M."/>
            <person name="Davidsen T.M."/>
            <person name="Wayne K.J."/>
            <person name="Tettelin H."/>
            <person name="Glass J.I."/>
            <person name="Rusch D."/>
            <person name="Podicherti R."/>
            <person name="Tsui H.-C.T."/>
            <person name="Winkler M.E."/>
        </authorList>
    </citation>
    <scope>NUCLEOTIDE SEQUENCE</scope>
</reference>
<dbReference type="InterPro" id="IPR000873">
    <property type="entry name" value="AMP-dep_synth/lig_dom"/>
</dbReference>
<dbReference type="Gene3D" id="3.40.50.12780">
    <property type="entry name" value="N-terminal domain of ligase-like"/>
    <property type="match status" value="1"/>
</dbReference>
<dbReference type="AlphaFoldDB" id="A0A381QMW9"/>
<dbReference type="GO" id="GO:0016405">
    <property type="term" value="F:CoA-ligase activity"/>
    <property type="evidence" value="ECO:0007669"/>
    <property type="project" value="TreeGrafter"/>
</dbReference>
<dbReference type="InterPro" id="IPR020845">
    <property type="entry name" value="AMP-binding_CS"/>
</dbReference>
<dbReference type="InterPro" id="IPR045851">
    <property type="entry name" value="AMP-bd_C_sf"/>
</dbReference>
<comment type="similarity">
    <text evidence="1">Belongs to the ATP-dependent AMP-binding enzyme family.</text>
</comment>
<protein>
    <recommendedName>
        <fullName evidence="6">Fatty acid--CoA ligase</fullName>
    </recommendedName>
</protein>
<dbReference type="InterPro" id="IPR042099">
    <property type="entry name" value="ANL_N_sf"/>
</dbReference>
<dbReference type="PANTHER" id="PTHR24096">
    <property type="entry name" value="LONG-CHAIN-FATTY-ACID--COA LIGASE"/>
    <property type="match status" value="1"/>
</dbReference>